<protein>
    <submittedName>
        <fullName evidence="1">Uncharacterized protein</fullName>
    </submittedName>
</protein>
<dbReference type="Proteomes" id="UP000037405">
    <property type="component" value="Unassembled WGS sequence"/>
</dbReference>
<comment type="caution">
    <text evidence="1">The sequence shown here is derived from an EMBL/GenBank/DDBJ whole genome shotgun (WGS) entry which is preliminary data.</text>
</comment>
<evidence type="ECO:0000313" key="2">
    <source>
        <dbReference type="Proteomes" id="UP000037405"/>
    </source>
</evidence>
<organism evidence="1 2">
    <name type="scientific">Rossellomorea marisflavi</name>
    <dbReference type="NCBI Taxonomy" id="189381"/>
    <lineage>
        <taxon>Bacteria</taxon>
        <taxon>Bacillati</taxon>
        <taxon>Bacillota</taxon>
        <taxon>Bacilli</taxon>
        <taxon>Bacillales</taxon>
        <taxon>Bacillaceae</taxon>
        <taxon>Rossellomorea</taxon>
    </lineage>
</organism>
<reference evidence="2" key="1">
    <citation type="submission" date="2015-07" db="EMBL/GenBank/DDBJ databases">
        <title>Fjat-14235 jcm11544.</title>
        <authorList>
            <person name="Liu B."/>
            <person name="Wang J."/>
            <person name="Zhu Y."/>
            <person name="Liu G."/>
            <person name="Chen Q."/>
            <person name="Chen Z."/>
            <person name="Lan J."/>
            <person name="Che J."/>
            <person name="Ge C."/>
            <person name="Shi H."/>
            <person name="Pan Z."/>
            <person name="Liu X."/>
        </authorList>
    </citation>
    <scope>NUCLEOTIDE SEQUENCE [LARGE SCALE GENOMIC DNA]</scope>
    <source>
        <strain evidence="2">JCM 11544</strain>
    </source>
</reference>
<dbReference type="AlphaFoldDB" id="A0A0M0G5D4"/>
<name>A0A0M0G5D4_9BACI</name>
<keyword evidence="2" id="KW-1185">Reference proteome</keyword>
<proteinExistence type="predicted"/>
<dbReference type="EMBL" id="LGUE01000004">
    <property type="protein sequence ID" value="KON84747.1"/>
    <property type="molecule type" value="Genomic_DNA"/>
</dbReference>
<evidence type="ECO:0000313" key="1">
    <source>
        <dbReference type="EMBL" id="KON84747.1"/>
    </source>
</evidence>
<gene>
    <name evidence="1" type="ORF">AF331_12035</name>
</gene>
<dbReference type="PATRIC" id="fig|189381.12.peg.2436"/>
<sequence length="114" mass="13073">MCSCSIIVSKTPSKAFANNAFLESYFEMKVGPPFRHTLELKGHRLIHRHLGKKTSINLYQVDAVGIRNFRTKIKLINGKAITLPIEFHHQSQIYAILKHHRPDEFCSALSTRTK</sequence>
<accession>A0A0M0G5D4</accession>